<dbReference type="Pfam" id="PF13419">
    <property type="entry name" value="HAD_2"/>
    <property type="match status" value="1"/>
</dbReference>
<dbReference type="GO" id="GO:0006281">
    <property type="term" value="P:DNA repair"/>
    <property type="evidence" value="ECO:0007669"/>
    <property type="project" value="TreeGrafter"/>
</dbReference>
<dbReference type="AlphaFoldDB" id="A0A2T4ZFL4"/>
<dbReference type="PANTHER" id="PTHR43434:SF13">
    <property type="entry name" value="PHOSPHOGLYCOLATE PHOSPHATASE"/>
    <property type="match status" value="1"/>
</dbReference>
<dbReference type="SFLD" id="SFLDG01129">
    <property type="entry name" value="C1.5:_HAD__Beta-PGM__Phosphata"/>
    <property type="match status" value="1"/>
</dbReference>
<keyword evidence="2" id="KW-1185">Reference proteome</keyword>
<dbReference type="GO" id="GO:0008967">
    <property type="term" value="F:phosphoglycolate phosphatase activity"/>
    <property type="evidence" value="ECO:0007669"/>
    <property type="project" value="TreeGrafter"/>
</dbReference>
<dbReference type="PANTHER" id="PTHR43434">
    <property type="entry name" value="PHOSPHOGLYCOLATE PHOSPHATASE"/>
    <property type="match status" value="1"/>
</dbReference>
<dbReference type="InterPro" id="IPR041492">
    <property type="entry name" value="HAD_2"/>
</dbReference>
<dbReference type="Gene3D" id="3.40.50.1000">
    <property type="entry name" value="HAD superfamily/HAD-like"/>
    <property type="match status" value="1"/>
</dbReference>
<dbReference type="EMBL" id="PZZL01000002">
    <property type="protein sequence ID" value="PTM60712.1"/>
    <property type="molecule type" value="Genomic_DNA"/>
</dbReference>
<reference evidence="1 2" key="1">
    <citation type="submission" date="2018-04" db="EMBL/GenBank/DDBJ databases">
        <title>Genomic Encyclopedia of Archaeal and Bacterial Type Strains, Phase II (KMG-II): from individual species to whole genera.</title>
        <authorList>
            <person name="Goeker M."/>
        </authorList>
    </citation>
    <scope>NUCLEOTIDE SEQUENCE [LARGE SCALE GENOMIC DNA]</scope>
    <source>
        <strain evidence="1 2">DSM 25521</strain>
    </source>
</reference>
<evidence type="ECO:0000313" key="2">
    <source>
        <dbReference type="Proteomes" id="UP000241808"/>
    </source>
</evidence>
<evidence type="ECO:0000313" key="1">
    <source>
        <dbReference type="EMBL" id="PTM60712.1"/>
    </source>
</evidence>
<dbReference type="InterPro" id="IPR023214">
    <property type="entry name" value="HAD_sf"/>
</dbReference>
<gene>
    <name evidence="1" type="ORF">C8P69_10294</name>
</gene>
<dbReference type="GO" id="GO:0005829">
    <property type="term" value="C:cytosol"/>
    <property type="evidence" value="ECO:0007669"/>
    <property type="project" value="TreeGrafter"/>
</dbReference>
<dbReference type="Proteomes" id="UP000241808">
    <property type="component" value="Unassembled WGS sequence"/>
</dbReference>
<dbReference type="InterPro" id="IPR036412">
    <property type="entry name" value="HAD-like_sf"/>
</dbReference>
<name>A0A2T4ZFL4_9HYPH</name>
<dbReference type="InterPro" id="IPR023198">
    <property type="entry name" value="PGP-like_dom2"/>
</dbReference>
<comment type="caution">
    <text evidence="1">The sequence shown here is derived from an EMBL/GenBank/DDBJ whole genome shotgun (WGS) entry which is preliminary data.</text>
</comment>
<proteinExistence type="predicted"/>
<dbReference type="InterPro" id="IPR050155">
    <property type="entry name" value="HAD-like_hydrolase_sf"/>
</dbReference>
<dbReference type="Gene3D" id="1.10.150.240">
    <property type="entry name" value="Putative phosphatase, domain 2"/>
    <property type="match status" value="1"/>
</dbReference>
<organism evidence="1 2">
    <name type="scientific">Phreatobacter oligotrophus</name>
    <dbReference type="NCBI Taxonomy" id="1122261"/>
    <lineage>
        <taxon>Bacteria</taxon>
        <taxon>Pseudomonadati</taxon>
        <taxon>Pseudomonadota</taxon>
        <taxon>Alphaproteobacteria</taxon>
        <taxon>Hyphomicrobiales</taxon>
        <taxon>Phreatobacteraceae</taxon>
        <taxon>Phreatobacter</taxon>
    </lineage>
</organism>
<dbReference type="SUPFAM" id="SSF56784">
    <property type="entry name" value="HAD-like"/>
    <property type="match status" value="1"/>
</dbReference>
<dbReference type="RefSeq" id="WP_108174664.1">
    <property type="nucleotide sequence ID" value="NZ_PZZL01000002.1"/>
</dbReference>
<accession>A0A2T4ZFL4</accession>
<dbReference type="SFLD" id="SFLDS00003">
    <property type="entry name" value="Haloacid_Dehalogenase"/>
    <property type="match status" value="1"/>
</dbReference>
<protein>
    <submittedName>
        <fullName evidence="1">Phosphoglycolate phosphatase</fullName>
    </submittedName>
</protein>
<sequence length="215" mass="23242">MPAYRLAIFDFDGTLADSAEWGFGVMNDMARRHGYRVIDDAEREHLRGRPNHEIIQALGVPLWKLPFIVADFRRLAAENAAKIPLFPFAAAHLDRLRGAGVIVAIASSNSRSTIERILGPAAELVVDFACGASLFGKAPKFHGLMRRHRVAPEQTVAIGDEERDVTAAREAGIASIAVSWGLSRREALEAAHPTAIVDAPAELERLILAGPGPAP</sequence>
<dbReference type="OrthoDB" id="9793014at2"/>